<evidence type="ECO:0000256" key="10">
    <source>
        <dbReference type="PROSITE-ProRule" id="PRU01360"/>
    </source>
</evidence>
<dbReference type="FunFam" id="2.170.130.10:FF:000008">
    <property type="entry name" value="SusC/RagA family TonB-linked outer membrane protein"/>
    <property type="match status" value="1"/>
</dbReference>
<dbReference type="EMBL" id="FTOR01000001">
    <property type="protein sequence ID" value="SIS75156.1"/>
    <property type="molecule type" value="Genomic_DNA"/>
</dbReference>
<dbReference type="GO" id="GO:0015344">
    <property type="term" value="F:siderophore uptake transmembrane transporter activity"/>
    <property type="evidence" value="ECO:0007669"/>
    <property type="project" value="TreeGrafter"/>
</dbReference>
<dbReference type="SUPFAM" id="SSF49464">
    <property type="entry name" value="Carboxypeptidase regulatory domain-like"/>
    <property type="match status" value="1"/>
</dbReference>
<dbReference type="Gene3D" id="2.170.130.10">
    <property type="entry name" value="TonB-dependent receptor, plug domain"/>
    <property type="match status" value="1"/>
</dbReference>
<evidence type="ECO:0000256" key="2">
    <source>
        <dbReference type="ARBA" id="ARBA00022448"/>
    </source>
</evidence>
<dbReference type="Proteomes" id="UP000186917">
    <property type="component" value="Unassembled WGS sequence"/>
</dbReference>
<keyword evidence="15" id="KW-1185">Reference proteome</keyword>
<dbReference type="NCBIfam" id="TIGR04056">
    <property type="entry name" value="OMP_RagA_SusC"/>
    <property type="match status" value="1"/>
</dbReference>
<dbReference type="InterPro" id="IPR037066">
    <property type="entry name" value="Plug_dom_sf"/>
</dbReference>
<keyword evidence="8" id="KW-0675">Receptor</keyword>
<evidence type="ECO:0000256" key="1">
    <source>
        <dbReference type="ARBA" id="ARBA00004571"/>
    </source>
</evidence>
<keyword evidence="3 10" id="KW-1134">Transmembrane beta strand</keyword>
<dbReference type="Pfam" id="PF13715">
    <property type="entry name" value="CarbopepD_reg_2"/>
    <property type="match status" value="1"/>
</dbReference>
<comment type="similarity">
    <text evidence="10 11">Belongs to the TonB-dependent receptor family.</text>
</comment>
<dbReference type="InterPro" id="IPR023996">
    <property type="entry name" value="TonB-dep_OMP_SusC/RagA"/>
</dbReference>
<dbReference type="STRING" id="477680.SAMN05421788_101994"/>
<dbReference type="GO" id="GO:0009279">
    <property type="term" value="C:cell outer membrane"/>
    <property type="evidence" value="ECO:0007669"/>
    <property type="project" value="UniProtKB-SubCell"/>
</dbReference>
<keyword evidence="9 10" id="KW-0998">Cell outer membrane</keyword>
<reference evidence="15" key="1">
    <citation type="submission" date="2017-01" db="EMBL/GenBank/DDBJ databases">
        <authorList>
            <person name="Varghese N."/>
            <person name="Submissions S."/>
        </authorList>
    </citation>
    <scope>NUCLEOTIDE SEQUENCE [LARGE SCALE GENOMIC DNA]</scope>
    <source>
        <strain evidence="15">DSM 21054</strain>
    </source>
</reference>
<evidence type="ECO:0000256" key="3">
    <source>
        <dbReference type="ARBA" id="ARBA00022452"/>
    </source>
</evidence>
<evidence type="ECO:0000256" key="7">
    <source>
        <dbReference type="ARBA" id="ARBA00023136"/>
    </source>
</evidence>
<evidence type="ECO:0000313" key="15">
    <source>
        <dbReference type="Proteomes" id="UP000186917"/>
    </source>
</evidence>
<organism evidence="14 15">
    <name type="scientific">Filimonas lacunae</name>
    <dbReference type="NCBI Taxonomy" id="477680"/>
    <lineage>
        <taxon>Bacteria</taxon>
        <taxon>Pseudomonadati</taxon>
        <taxon>Bacteroidota</taxon>
        <taxon>Chitinophagia</taxon>
        <taxon>Chitinophagales</taxon>
        <taxon>Chitinophagaceae</taxon>
        <taxon>Filimonas</taxon>
    </lineage>
</organism>
<evidence type="ECO:0000256" key="4">
    <source>
        <dbReference type="ARBA" id="ARBA00022692"/>
    </source>
</evidence>
<keyword evidence="5" id="KW-0732">Signal</keyword>
<keyword evidence="4 10" id="KW-0812">Transmembrane</keyword>
<evidence type="ECO:0000256" key="5">
    <source>
        <dbReference type="ARBA" id="ARBA00022729"/>
    </source>
</evidence>
<keyword evidence="2 10" id="KW-0813">Transport</keyword>
<feature type="domain" description="TonB-dependent receptor-like beta-barrel" evidence="12">
    <location>
        <begin position="406"/>
        <end position="886"/>
    </location>
</feature>
<dbReference type="GO" id="GO:0044718">
    <property type="term" value="P:siderophore transmembrane transport"/>
    <property type="evidence" value="ECO:0007669"/>
    <property type="project" value="TreeGrafter"/>
</dbReference>
<dbReference type="Pfam" id="PF07715">
    <property type="entry name" value="Plug"/>
    <property type="match status" value="1"/>
</dbReference>
<feature type="domain" description="TonB-dependent receptor plug" evidence="13">
    <location>
        <begin position="130"/>
        <end position="235"/>
    </location>
</feature>
<evidence type="ECO:0000256" key="6">
    <source>
        <dbReference type="ARBA" id="ARBA00023077"/>
    </source>
</evidence>
<dbReference type="OrthoDB" id="9768177at2"/>
<evidence type="ECO:0000256" key="9">
    <source>
        <dbReference type="ARBA" id="ARBA00023237"/>
    </source>
</evidence>
<dbReference type="InterPro" id="IPR000531">
    <property type="entry name" value="Beta-barrel_TonB"/>
</dbReference>
<dbReference type="Gene3D" id="2.40.170.20">
    <property type="entry name" value="TonB-dependent receptor, beta-barrel domain"/>
    <property type="match status" value="1"/>
</dbReference>
<dbReference type="InterPro" id="IPR039426">
    <property type="entry name" value="TonB-dep_rcpt-like"/>
</dbReference>
<gene>
    <name evidence="14" type="ORF">SAMN05421788_101994</name>
</gene>
<dbReference type="InterPro" id="IPR012910">
    <property type="entry name" value="Plug_dom"/>
</dbReference>
<dbReference type="InterPro" id="IPR008969">
    <property type="entry name" value="CarboxyPept-like_regulatory"/>
</dbReference>
<evidence type="ECO:0000256" key="11">
    <source>
        <dbReference type="RuleBase" id="RU003357"/>
    </source>
</evidence>
<name>A0A1N7LMV7_9BACT</name>
<dbReference type="Gene3D" id="2.60.40.1120">
    <property type="entry name" value="Carboxypeptidase-like, regulatory domain"/>
    <property type="match status" value="1"/>
</dbReference>
<dbReference type="InterPro" id="IPR023997">
    <property type="entry name" value="TonB-dep_OMP_SusC/RagA_CS"/>
</dbReference>
<dbReference type="RefSeq" id="WP_076376221.1">
    <property type="nucleotide sequence ID" value="NZ_AP017422.1"/>
</dbReference>
<evidence type="ECO:0000259" key="12">
    <source>
        <dbReference type="Pfam" id="PF00593"/>
    </source>
</evidence>
<keyword evidence="7 10" id="KW-0472">Membrane</keyword>
<evidence type="ECO:0000313" key="14">
    <source>
        <dbReference type="EMBL" id="SIS75156.1"/>
    </source>
</evidence>
<dbReference type="Pfam" id="PF00593">
    <property type="entry name" value="TonB_dep_Rec_b-barrel"/>
    <property type="match status" value="1"/>
</dbReference>
<accession>A0A1N7LMV7</accession>
<dbReference type="PANTHER" id="PTHR30069:SF29">
    <property type="entry name" value="HEMOGLOBIN AND HEMOGLOBIN-HAPTOGLOBIN-BINDING PROTEIN 1-RELATED"/>
    <property type="match status" value="1"/>
</dbReference>
<dbReference type="PANTHER" id="PTHR30069">
    <property type="entry name" value="TONB-DEPENDENT OUTER MEMBRANE RECEPTOR"/>
    <property type="match status" value="1"/>
</dbReference>
<dbReference type="NCBIfam" id="TIGR04057">
    <property type="entry name" value="SusC_RagA_signa"/>
    <property type="match status" value="1"/>
</dbReference>
<evidence type="ECO:0000256" key="8">
    <source>
        <dbReference type="ARBA" id="ARBA00023170"/>
    </source>
</evidence>
<sequence>MKPLEKNQNKRRPLTGLLCKTLMLSVMMLLAIGVHAQKSIITGTVTDTAGKPLANANVSVKGTKTGTVTNSAGAYSISAKPGDVLVISFVNYISVEVAVEVPGSALSVQLAELKSNLDEVIVVGYGSQRKKEVTGATVRVGGGDLDKNRTPSLAQSLQGQAAGVQVTSSSGQPGDPMKIVIRGTGTNGNANPLYVVDGMPADDISYLSSADIETIDILKDAASSAIYGARAANGVVLITTRKGRVGKRIVAFDAYYGWQNPTKKLDMLNAKQYAIIMNEAAVNSGNAPYHFYSQDQIDSMGAGTDWQKEVANKNAATQSYTLGISGGNDASVFSTSLGYQRQEGLMGIKGKSFYERISLRVNSEHKLYKDIVKIGENLTYTHSNQAAVGTGNIYGNSIRGLLNTSPTFPAYNKDGSYGRSTNPEEINPVAAMDYLNNNTTQYDRLLGNIYVEATLVKGLKFRSDFGMATAYNNYVGYSPVYELSATSVSNVSSVTNAIYKNQNWNWDNTLTYNVKLDKHNISILAGTTAKEDVYTYVSGSKTNLVIPGFEYAVINNGTTIPSLAKVAAGTREETALQSYFGRVNYNFNDKYLLSVIVRRDGSSKFGPNQRYGYFPSFSAGWIVTNEAFFRPDWMSFLKIRGGWGRNGNDRITNFAYQATVSSLYRFYYFNGIDATGATLGTSPDKIANPNLKWEASEQKNIGFDATVFKFFNITFDWYNKTTRDWLIQPAVPDIVGTGAPYINGGDVENKGVEIAINYQRKSGEVSYNIGGNIAFNTNKVTRVATQEEIIHGASGILASNTDEFYRIQKGFPLGYFWGYKTNGIFQNEAEVNNYIGKKGAIQSYAKPGDVRFVDVNGDGEITAADKTQIGNPHPKFSFGLNLSASWRAFDISILAAGVGGNDILDGTRATDRYYNNYTTETLKRWTGEGTSNRLPRVTLSDEANKNWGRISDLYLHSGTYLRIKSINIGYDLKKTLLPNLPFQQCRIYVTGLNLLTFTGYRGIDPEVGYGNVEADKNQWSSGIDLGYYPQPRTLMAGVSVKF</sequence>
<dbReference type="SUPFAM" id="SSF56935">
    <property type="entry name" value="Porins"/>
    <property type="match status" value="1"/>
</dbReference>
<protein>
    <submittedName>
        <fullName evidence="14">TonB-linked outer membrane protein, SusC/RagA family</fullName>
    </submittedName>
</protein>
<comment type="subcellular location">
    <subcellularLocation>
        <location evidence="1 10">Cell outer membrane</location>
        <topology evidence="1 10">Multi-pass membrane protein</topology>
    </subcellularLocation>
</comment>
<dbReference type="AlphaFoldDB" id="A0A1N7LMV7"/>
<keyword evidence="6 11" id="KW-0798">TonB box</keyword>
<proteinExistence type="inferred from homology"/>
<dbReference type="PROSITE" id="PS52016">
    <property type="entry name" value="TONB_DEPENDENT_REC_3"/>
    <property type="match status" value="1"/>
</dbReference>
<evidence type="ECO:0000259" key="13">
    <source>
        <dbReference type="Pfam" id="PF07715"/>
    </source>
</evidence>
<dbReference type="InterPro" id="IPR036942">
    <property type="entry name" value="Beta-barrel_TonB_sf"/>
</dbReference>